<name>A0ABQ3VVS3_9LACO</name>
<dbReference type="PRINTS" id="PR01045">
    <property type="entry name" value="TRNASYNTHGB"/>
</dbReference>
<comment type="catalytic activity">
    <reaction evidence="9 10">
        <text>tRNA(Gly) + glycine + ATP = glycyl-tRNA(Gly) + AMP + diphosphate</text>
        <dbReference type="Rhea" id="RHEA:16013"/>
        <dbReference type="Rhea" id="RHEA-COMP:9664"/>
        <dbReference type="Rhea" id="RHEA-COMP:9683"/>
        <dbReference type="ChEBI" id="CHEBI:30616"/>
        <dbReference type="ChEBI" id="CHEBI:33019"/>
        <dbReference type="ChEBI" id="CHEBI:57305"/>
        <dbReference type="ChEBI" id="CHEBI:78442"/>
        <dbReference type="ChEBI" id="CHEBI:78522"/>
        <dbReference type="ChEBI" id="CHEBI:456215"/>
        <dbReference type="EC" id="6.1.1.14"/>
    </reaction>
</comment>
<dbReference type="HAMAP" id="MF_00255">
    <property type="entry name" value="Gly_tRNA_synth_beta"/>
    <property type="match status" value="1"/>
</dbReference>
<evidence type="ECO:0000256" key="6">
    <source>
        <dbReference type="ARBA" id="ARBA00022840"/>
    </source>
</evidence>
<gene>
    <name evidence="10 12" type="primary">glyS</name>
    <name evidence="12" type="ORF">YK48G_01580</name>
</gene>
<comment type="subunit">
    <text evidence="10">Tetramer of two alpha and two beta subunits.</text>
</comment>
<dbReference type="SUPFAM" id="SSF109604">
    <property type="entry name" value="HD-domain/PDEase-like"/>
    <property type="match status" value="1"/>
</dbReference>
<comment type="caution">
    <text evidence="12">The sequence shown here is derived from an EMBL/GenBank/DDBJ whole genome shotgun (WGS) entry which is preliminary data.</text>
</comment>
<organism evidence="12 13">
    <name type="scientific">Lentilactobacillus fungorum</name>
    <dbReference type="NCBI Taxonomy" id="2201250"/>
    <lineage>
        <taxon>Bacteria</taxon>
        <taxon>Bacillati</taxon>
        <taxon>Bacillota</taxon>
        <taxon>Bacilli</taxon>
        <taxon>Lactobacillales</taxon>
        <taxon>Lactobacillaceae</taxon>
        <taxon>Lentilactobacillus</taxon>
    </lineage>
</organism>
<dbReference type="PROSITE" id="PS50861">
    <property type="entry name" value="AA_TRNA_LIGASE_II_GLYAB"/>
    <property type="match status" value="1"/>
</dbReference>
<dbReference type="InterPro" id="IPR006194">
    <property type="entry name" value="Gly-tRNA-synth_heterodimer"/>
</dbReference>
<keyword evidence="13" id="KW-1185">Reference proteome</keyword>
<dbReference type="NCBIfam" id="TIGR00211">
    <property type="entry name" value="glyS"/>
    <property type="match status" value="1"/>
</dbReference>
<dbReference type="RefSeq" id="WP_203628802.1">
    <property type="nucleotide sequence ID" value="NZ_BNJR01000004.1"/>
</dbReference>
<keyword evidence="8 10" id="KW-0030">Aminoacyl-tRNA synthetase</keyword>
<evidence type="ECO:0000256" key="2">
    <source>
        <dbReference type="ARBA" id="ARBA00008226"/>
    </source>
</evidence>
<comment type="subcellular location">
    <subcellularLocation>
        <location evidence="1 10">Cytoplasm</location>
    </subcellularLocation>
</comment>
<evidence type="ECO:0000256" key="4">
    <source>
        <dbReference type="ARBA" id="ARBA00022598"/>
    </source>
</evidence>
<evidence type="ECO:0000256" key="5">
    <source>
        <dbReference type="ARBA" id="ARBA00022741"/>
    </source>
</evidence>
<dbReference type="Proteomes" id="UP000604765">
    <property type="component" value="Unassembled WGS sequence"/>
</dbReference>
<dbReference type="Pfam" id="PF05746">
    <property type="entry name" value="DALR_1"/>
    <property type="match status" value="1"/>
</dbReference>
<dbReference type="InterPro" id="IPR015944">
    <property type="entry name" value="Gly-tRNA-synth_bsu"/>
</dbReference>
<dbReference type="InterPro" id="IPR008909">
    <property type="entry name" value="DALR_anticod-bd"/>
</dbReference>
<keyword evidence="7 10" id="KW-0648">Protein biosynthesis</keyword>
<evidence type="ECO:0000313" key="13">
    <source>
        <dbReference type="Proteomes" id="UP000604765"/>
    </source>
</evidence>
<evidence type="ECO:0000256" key="10">
    <source>
        <dbReference type="HAMAP-Rule" id="MF_00255"/>
    </source>
</evidence>
<proteinExistence type="inferred from homology"/>
<keyword evidence="4 10" id="KW-0436">Ligase</keyword>
<accession>A0ABQ3VVS3</accession>
<dbReference type="GO" id="GO:0016874">
    <property type="term" value="F:ligase activity"/>
    <property type="evidence" value="ECO:0007669"/>
    <property type="project" value="UniProtKB-KW"/>
</dbReference>
<evidence type="ECO:0000256" key="7">
    <source>
        <dbReference type="ARBA" id="ARBA00022917"/>
    </source>
</evidence>
<dbReference type="EC" id="6.1.1.14" evidence="10"/>
<dbReference type="PANTHER" id="PTHR30075">
    <property type="entry name" value="GLYCYL-TRNA SYNTHETASE"/>
    <property type="match status" value="1"/>
</dbReference>
<dbReference type="PANTHER" id="PTHR30075:SF2">
    <property type="entry name" value="GLYCINE--TRNA LIGASE, CHLOROPLASTIC_MITOCHONDRIAL 2"/>
    <property type="match status" value="1"/>
</dbReference>
<feature type="domain" description="DALR anticodon binding" evidence="11">
    <location>
        <begin position="585"/>
        <end position="679"/>
    </location>
</feature>
<evidence type="ECO:0000256" key="3">
    <source>
        <dbReference type="ARBA" id="ARBA00022490"/>
    </source>
</evidence>
<keyword evidence="6 10" id="KW-0067">ATP-binding</keyword>
<evidence type="ECO:0000256" key="1">
    <source>
        <dbReference type="ARBA" id="ARBA00004496"/>
    </source>
</evidence>
<evidence type="ECO:0000256" key="9">
    <source>
        <dbReference type="ARBA" id="ARBA00047937"/>
    </source>
</evidence>
<reference evidence="12 13" key="1">
    <citation type="journal article" date="2021" name="Int. J. Syst. Evol. Microbiol.">
        <title>Lentilactobacillus fungorum sp. nov., isolated from spent mushroom substrates.</title>
        <authorList>
            <person name="Tohno M."/>
            <person name="Tanizawa Y."/>
            <person name="Kojima Y."/>
            <person name="Sakamoto M."/>
            <person name="Ohkuma M."/>
            <person name="Kobayashi H."/>
        </authorList>
    </citation>
    <scope>NUCLEOTIDE SEQUENCE [LARGE SCALE GENOMIC DNA]</scope>
    <source>
        <strain evidence="12 13">YK48G</strain>
    </source>
</reference>
<sequence>MANNFLLEIGLEEIPAHVVTPSIHQLKKRAEDYLKQQRIAFDHIKTFSTPRRLTLFIAGLADKQPDIDQSVKGPAKKIAQDADGNWTKAAIGFSKGQGATTDDITFKEVKGTQYVFVEKHIAGKPVAEILTGMKDVVTSMTFPTMMKWGSYSFEYVRPIKWLIALLNDEVIPFKILDVATDRITSGHRFLGQDIELANADEYEEKLTEQFVVADAQKRQEMITKQIQQIAQDHNWQINLDPDLLEEVNNLVEWPTAFAGNFDDKYLAIPDEVLITSMKDHQRFFYVTDQDGKLLPHFVSVRNGNDYDLQNVVQGNEKVLTARLEDAMFFYQEDQKKTISDYVERLKKVSFHDKISTMYEKMQRTQVIADYLGNLVGLSTNELKDLKRAAEIYKFDLVTGMVGEFAELQGVMGEKYALLAGESPAVAKAIAEHYMPISASGKLPTSTIGAVLAVADKLDSILTFFAADMIPSGSNDPYALRRQATGIVRIVSAQNWRFDLDDLLANVIDRQEQAKVAPKLNMRAQISAVSDFVKDRIKQFLDDLGIRYDISDAVTSGSHTNIVYNIASGKVLQDHKADPDFKEVIESLTRVQRISKKGQFADDDLAVEPALFENESESTLYQAVTQALDQYTSQSAENAFQRLAQLKDPINDYFDKTMVMAKDDKLKNNRLRLLTVISRMIMFLGDLDKLVVKGE</sequence>
<keyword evidence="3 10" id="KW-0963">Cytoplasm</keyword>
<protein>
    <recommendedName>
        <fullName evidence="10">Glycine--tRNA ligase beta subunit</fullName>
        <ecNumber evidence="10">6.1.1.14</ecNumber>
    </recommendedName>
    <alternativeName>
        <fullName evidence="10">Glycyl-tRNA synthetase beta subunit</fullName>
        <shortName evidence="10">GlyRS</shortName>
    </alternativeName>
</protein>
<comment type="similarity">
    <text evidence="2 10">Belongs to the class-II aminoacyl-tRNA synthetase family.</text>
</comment>
<evidence type="ECO:0000259" key="11">
    <source>
        <dbReference type="Pfam" id="PF05746"/>
    </source>
</evidence>
<dbReference type="EMBL" id="BNJR01000004">
    <property type="protein sequence ID" value="GHP12733.1"/>
    <property type="molecule type" value="Genomic_DNA"/>
</dbReference>
<evidence type="ECO:0000256" key="8">
    <source>
        <dbReference type="ARBA" id="ARBA00023146"/>
    </source>
</evidence>
<keyword evidence="5 10" id="KW-0547">Nucleotide-binding</keyword>
<evidence type="ECO:0000313" key="12">
    <source>
        <dbReference type="EMBL" id="GHP12733.1"/>
    </source>
</evidence>
<dbReference type="Pfam" id="PF02092">
    <property type="entry name" value="tRNA_synt_2f"/>
    <property type="match status" value="1"/>
</dbReference>